<keyword evidence="5 8" id="KW-0274">FAD</keyword>
<dbReference type="EC" id="4.1.99.3" evidence="2"/>
<evidence type="ECO:0000313" key="14">
    <source>
        <dbReference type="Proteomes" id="UP000013783"/>
    </source>
</evidence>
<dbReference type="InterPro" id="IPR014729">
    <property type="entry name" value="Rossmann-like_a/b/a_fold"/>
</dbReference>
<dbReference type="GO" id="GO:0003904">
    <property type="term" value="F:deoxyribodipyrimidine photo-lyase activity"/>
    <property type="evidence" value="ECO:0007669"/>
    <property type="project" value="UniProtKB-EC"/>
</dbReference>
<keyword evidence="4 8" id="KW-0285">Flavoprotein</keyword>
<keyword evidence="15" id="KW-1185">Reference proteome</keyword>
<name>R2QQC2_9ENTE</name>
<dbReference type="SUPFAM" id="SSF52425">
    <property type="entry name" value="Cryptochrome/photolyase, N-terminal domain"/>
    <property type="match status" value="1"/>
</dbReference>
<comment type="cofactor">
    <cofactor evidence="8">
        <name>FAD</name>
        <dbReference type="ChEBI" id="CHEBI:57692"/>
    </cofactor>
    <text evidence="8">Binds 1 FAD per subunit.</text>
</comment>
<comment type="caution">
    <text evidence="12">The sequence shown here is derived from an EMBL/GenBank/DDBJ whole genome shotgun (WGS) entry which is preliminary data.</text>
</comment>
<comment type="catalytic activity">
    <reaction evidence="7">
        <text>cyclobutadipyrimidine (in DNA) = 2 pyrimidine residues (in DNA).</text>
        <dbReference type="EC" id="4.1.99.3"/>
    </reaction>
</comment>
<reference evidence="12 14" key="1">
    <citation type="submission" date="2013-02" db="EMBL/GenBank/DDBJ databases">
        <title>The Genome Sequence of Enterococcus malodoratus ATCC_43197.</title>
        <authorList>
            <consortium name="The Broad Institute Genome Sequencing Platform"/>
            <consortium name="The Broad Institute Genome Sequencing Center for Infectious Disease"/>
            <person name="Earl A.M."/>
            <person name="Gilmore M.S."/>
            <person name="Lebreton F."/>
            <person name="Walker B."/>
            <person name="Young S.K."/>
            <person name="Zeng Q."/>
            <person name="Gargeya S."/>
            <person name="Fitzgerald M."/>
            <person name="Haas B."/>
            <person name="Abouelleil A."/>
            <person name="Alvarado L."/>
            <person name="Arachchi H.M."/>
            <person name="Berlin A.M."/>
            <person name="Chapman S.B."/>
            <person name="Dewar J."/>
            <person name="Goldberg J."/>
            <person name="Griggs A."/>
            <person name="Gujja S."/>
            <person name="Hansen M."/>
            <person name="Howarth C."/>
            <person name="Imamovic A."/>
            <person name="Larimer J."/>
            <person name="McCowan C."/>
            <person name="Murphy C."/>
            <person name="Neiman D."/>
            <person name="Pearson M."/>
            <person name="Priest M."/>
            <person name="Roberts A."/>
            <person name="Saif S."/>
            <person name="Shea T."/>
            <person name="Sisk P."/>
            <person name="Sykes S."/>
            <person name="Wortman J."/>
            <person name="Nusbaum C."/>
            <person name="Birren B."/>
        </authorList>
    </citation>
    <scope>NUCLEOTIDE SEQUENCE [LARGE SCALE GENOMIC DNA]</scope>
    <source>
        <strain evidence="12 14">ATCC 43197</strain>
    </source>
</reference>
<dbReference type="InterPro" id="IPR036155">
    <property type="entry name" value="Crypto/Photolyase_N_sf"/>
</dbReference>
<dbReference type="PROSITE" id="PS00394">
    <property type="entry name" value="DNA_PHOTOLYASES_1_1"/>
    <property type="match status" value="1"/>
</dbReference>
<evidence type="ECO:0000256" key="9">
    <source>
        <dbReference type="PIRSR" id="PIRSR602081-2"/>
    </source>
</evidence>
<dbReference type="PANTHER" id="PTHR11455">
    <property type="entry name" value="CRYPTOCHROME"/>
    <property type="match status" value="1"/>
</dbReference>
<accession>R2QQC2</accession>
<organism evidence="12 14">
    <name type="scientific">Enterococcus malodoratus ATCC 43197</name>
    <dbReference type="NCBI Taxonomy" id="1158601"/>
    <lineage>
        <taxon>Bacteria</taxon>
        <taxon>Bacillati</taxon>
        <taxon>Bacillota</taxon>
        <taxon>Bacilli</taxon>
        <taxon>Lactobacillales</taxon>
        <taxon>Enterococcaceae</taxon>
        <taxon>Enterococcus</taxon>
    </lineage>
</organism>
<dbReference type="InterPro" id="IPR006050">
    <property type="entry name" value="DNA_photolyase_N"/>
</dbReference>
<dbReference type="InterPro" id="IPR018394">
    <property type="entry name" value="DNA_photolyase_1_CS_C"/>
</dbReference>
<dbReference type="eggNOG" id="COG0415">
    <property type="taxonomic scope" value="Bacteria"/>
</dbReference>
<dbReference type="GO" id="GO:0003677">
    <property type="term" value="F:DNA binding"/>
    <property type="evidence" value="ECO:0007669"/>
    <property type="project" value="TreeGrafter"/>
</dbReference>
<evidence type="ECO:0000256" key="10">
    <source>
        <dbReference type="RuleBase" id="RU004182"/>
    </source>
</evidence>
<dbReference type="EMBL" id="ASWA01000003">
    <property type="protein sequence ID" value="EOT67188.1"/>
    <property type="molecule type" value="Genomic_DNA"/>
</dbReference>
<feature type="domain" description="Photolyase/cryptochrome alpha/beta" evidence="11">
    <location>
        <begin position="1"/>
        <end position="130"/>
    </location>
</feature>
<dbReference type="RefSeq" id="WP_010742318.1">
    <property type="nucleotide sequence ID" value="NZ_KB946251.1"/>
</dbReference>
<evidence type="ECO:0000256" key="1">
    <source>
        <dbReference type="ARBA" id="ARBA00001932"/>
    </source>
</evidence>
<dbReference type="Gene3D" id="3.40.50.620">
    <property type="entry name" value="HUPs"/>
    <property type="match status" value="1"/>
</dbReference>
<dbReference type="FunFam" id="1.10.579.10:FF:000003">
    <property type="entry name" value="Deoxyribodipyrimidine photo-lyase"/>
    <property type="match status" value="1"/>
</dbReference>
<evidence type="ECO:0000256" key="4">
    <source>
        <dbReference type="ARBA" id="ARBA00022630"/>
    </source>
</evidence>
<dbReference type="Pfam" id="PF03441">
    <property type="entry name" value="FAD_binding_7"/>
    <property type="match status" value="1"/>
</dbReference>
<evidence type="ECO:0000313" key="15">
    <source>
        <dbReference type="Proteomes" id="UP000014148"/>
    </source>
</evidence>
<dbReference type="PANTHER" id="PTHR11455:SF9">
    <property type="entry name" value="CRYPTOCHROME CIRCADIAN CLOCK 5 ISOFORM X1"/>
    <property type="match status" value="1"/>
</dbReference>
<feature type="binding site" evidence="8">
    <location>
        <position position="218"/>
    </location>
    <ligand>
        <name>FAD</name>
        <dbReference type="ChEBI" id="CHEBI:57692"/>
    </ligand>
</feature>
<dbReference type="InterPro" id="IPR005101">
    <property type="entry name" value="Cryptochr/Photolyase_FAD-bd"/>
</dbReference>
<evidence type="ECO:0000256" key="8">
    <source>
        <dbReference type="PIRSR" id="PIRSR602081-1"/>
    </source>
</evidence>
<dbReference type="Proteomes" id="UP000013783">
    <property type="component" value="Unassembled WGS sequence"/>
</dbReference>
<evidence type="ECO:0000259" key="11">
    <source>
        <dbReference type="PROSITE" id="PS51645"/>
    </source>
</evidence>
<reference evidence="13 15" key="2">
    <citation type="submission" date="2013-03" db="EMBL/GenBank/DDBJ databases">
        <title>The Genome Sequence of Enterococcus malodoratus ATCC_43197 (PacBio/Illumina hybrid assembly).</title>
        <authorList>
            <consortium name="The Broad Institute Genomics Platform"/>
            <consortium name="The Broad Institute Genome Sequencing Center for Infectious Disease"/>
            <person name="Earl A."/>
            <person name="Russ C."/>
            <person name="Gilmore M."/>
            <person name="Surin D."/>
            <person name="Walker B."/>
            <person name="Young S."/>
            <person name="Zeng Q."/>
            <person name="Gargeya S."/>
            <person name="Fitzgerald M."/>
            <person name="Haas B."/>
            <person name="Abouelleil A."/>
            <person name="Allen A.W."/>
            <person name="Alvarado L."/>
            <person name="Arachchi H.M."/>
            <person name="Berlin A.M."/>
            <person name="Chapman S.B."/>
            <person name="Gainer-Dewar J."/>
            <person name="Goldberg J."/>
            <person name="Griggs A."/>
            <person name="Gujja S."/>
            <person name="Hansen M."/>
            <person name="Howarth C."/>
            <person name="Imamovic A."/>
            <person name="Ireland A."/>
            <person name="Larimer J."/>
            <person name="McCowan C."/>
            <person name="Murphy C."/>
            <person name="Pearson M."/>
            <person name="Poon T.W."/>
            <person name="Priest M."/>
            <person name="Roberts A."/>
            <person name="Saif S."/>
            <person name="Shea T."/>
            <person name="Sisk P."/>
            <person name="Sykes S."/>
            <person name="Wortman J."/>
            <person name="Nusbaum C."/>
            <person name="Birren B."/>
        </authorList>
    </citation>
    <scope>NUCLEOTIDE SEQUENCE [LARGE SCALE GENOMIC DNA]</scope>
    <source>
        <strain evidence="13 15">ATCC 43197</strain>
    </source>
</reference>
<feature type="binding site" evidence="8">
    <location>
        <begin position="230"/>
        <end position="234"/>
    </location>
    <ligand>
        <name>FAD</name>
        <dbReference type="ChEBI" id="CHEBI:57692"/>
    </ligand>
</feature>
<dbReference type="Proteomes" id="UP000014148">
    <property type="component" value="Unassembled WGS sequence"/>
</dbReference>
<evidence type="ECO:0000313" key="13">
    <source>
        <dbReference type="EMBL" id="EOT67188.1"/>
    </source>
</evidence>
<feature type="site" description="Electron transfer via tryptophanyl radical" evidence="9">
    <location>
        <position position="373"/>
    </location>
</feature>
<feature type="binding site" evidence="8">
    <location>
        <position position="263"/>
    </location>
    <ligand>
        <name>FAD</name>
        <dbReference type="ChEBI" id="CHEBI:57692"/>
    </ligand>
</feature>
<dbReference type="PROSITE" id="PS51645">
    <property type="entry name" value="PHR_CRY_ALPHA_BETA"/>
    <property type="match status" value="1"/>
</dbReference>
<dbReference type="PATRIC" id="fig|1158601.3.peg.3500"/>
<evidence type="ECO:0000256" key="2">
    <source>
        <dbReference type="ARBA" id="ARBA00013149"/>
    </source>
</evidence>
<dbReference type="EMBL" id="AJAK01000023">
    <property type="protein sequence ID" value="EOH73850.1"/>
    <property type="molecule type" value="Genomic_DNA"/>
</dbReference>
<dbReference type="GO" id="GO:0071949">
    <property type="term" value="F:FAD binding"/>
    <property type="evidence" value="ECO:0007669"/>
    <property type="project" value="TreeGrafter"/>
</dbReference>
<sequence length="478" mass="56818">MQTVVWFRRDLRIQDNKALYHAFKELSDKDELILLFQVNPEQFIENSANHQAFFASVAFFKEKIDEKAHLQIQYGNPLELFSELKKTMPDWNKIYFNEDITGYGVKRDQVVKKFFAQNAIEYFCYQDHYLHGAKEIKNQQGNPYKVFTPYYNQWKDILKETPVNVKFKSDSVYSEMLFPQDEKKFEQLVENLPKQAKIGEDAAKRQLKKFIKNSVANYEQARDIPILDQTSHLSQYLRTGELSIRTVWQALQEETISKGRSTFQKELCWRDFYNMIYTNFPDQKKQPIQAQFRFIDWENDEKKFKLWQEGKTGFPIVDAAMRQLNQTGWMHNRLRMITASFLTKDLLIDWRWGERHFQQKLNDYDPASNIGGWQWAASTGTDAVPYFRVFNPATQSQKFDPQGKFIKKYVTELDKVPAKLIHQPEKMTKEEQEEYGVVLDKDYPKPIVNHKERRKQAISMYESSKEYALEVQSYEANE</sequence>
<dbReference type="Pfam" id="PF00875">
    <property type="entry name" value="DNA_photolyase"/>
    <property type="match status" value="1"/>
</dbReference>
<evidence type="ECO:0000256" key="7">
    <source>
        <dbReference type="ARBA" id="ARBA00033999"/>
    </source>
</evidence>
<dbReference type="InterPro" id="IPR036134">
    <property type="entry name" value="Crypto/Photolyase_FAD-like_sf"/>
</dbReference>
<evidence type="ECO:0000256" key="6">
    <source>
        <dbReference type="ARBA" id="ARBA00022991"/>
    </source>
</evidence>
<dbReference type="Gene3D" id="1.25.40.80">
    <property type="match status" value="1"/>
</dbReference>
<dbReference type="SUPFAM" id="SSF48173">
    <property type="entry name" value="Cryptochrome/photolyase FAD-binding domain"/>
    <property type="match status" value="1"/>
</dbReference>
<dbReference type="STRING" id="71451.RV07_GL002683"/>
<gene>
    <name evidence="13" type="ORF">I585_02709</name>
    <name evidence="12" type="ORF">UAI_03526</name>
</gene>
<dbReference type="OrthoDB" id="9772484at2"/>
<dbReference type="PROSITE" id="PS00691">
    <property type="entry name" value="DNA_PHOTOLYASES_1_2"/>
    <property type="match status" value="1"/>
</dbReference>
<dbReference type="InterPro" id="IPR002081">
    <property type="entry name" value="Cryptochrome/DNA_photolyase_1"/>
</dbReference>
<dbReference type="Gene3D" id="1.10.579.10">
    <property type="entry name" value="DNA Cyclobutane Dipyrimidine Photolyase, subunit A, domain 3"/>
    <property type="match status" value="1"/>
</dbReference>
<dbReference type="PRINTS" id="PR00147">
    <property type="entry name" value="DNAPHOTLYASE"/>
</dbReference>
<keyword evidence="6 10" id="KW-0157">Chromophore</keyword>
<dbReference type="AlphaFoldDB" id="R2QQC2"/>
<dbReference type="GO" id="GO:0009416">
    <property type="term" value="P:response to light stimulus"/>
    <property type="evidence" value="ECO:0007669"/>
    <property type="project" value="TreeGrafter"/>
</dbReference>
<feature type="binding site" evidence="8">
    <location>
        <begin position="363"/>
        <end position="365"/>
    </location>
    <ligand>
        <name>FAD</name>
        <dbReference type="ChEBI" id="CHEBI:57692"/>
    </ligand>
</feature>
<protein>
    <recommendedName>
        <fullName evidence="3">Deoxyribodipyrimidine photo-lyase</fullName>
        <ecNumber evidence="2">4.1.99.3</ecNumber>
    </recommendedName>
</protein>
<comment type="cofactor">
    <cofactor evidence="1">
        <name>(6R)-5,10-methylene-5,6,7,8-tetrahydrofolate</name>
        <dbReference type="ChEBI" id="CHEBI:15636"/>
    </cofactor>
</comment>
<dbReference type="GO" id="GO:0000719">
    <property type="term" value="P:photoreactive repair"/>
    <property type="evidence" value="ECO:0007669"/>
    <property type="project" value="UniProtKB-ARBA"/>
</dbReference>
<feature type="binding site" evidence="8">
    <location>
        <begin position="266"/>
        <end position="273"/>
    </location>
    <ligand>
        <name>FAD</name>
        <dbReference type="ChEBI" id="CHEBI:57692"/>
    </ligand>
</feature>
<feature type="site" description="Electron transfer via tryptophanyl radical" evidence="9">
    <location>
        <position position="350"/>
    </location>
</feature>
<evidence type="ECO:0000256" key="3">
    <source>
        <dbReference type="ARBA" id="ARBA00014046"/>
    </source>
</evidence>
<evidence type="ECO:0000256" key="5">
    <source>
        <dbReference type="ARBA" id="ARBA00022827"/>
    </source>
</evidence>
<proteinExistence type="inferred from homology"/>
<feature type="site" description="Electron transfer via tryptophanyl radical" evidence="9">
    <location>
        <position position="297"/>
    </location>
</feature>
<evidence type="ECO:0000313" key="12">
    <source>
        <dbReference type="EMBL" id="EOH73850.1"/>
    </source>
</evidence>
<comment type="similarity">
    <text evidence="10">Belongs to the DNA photolyase family.</text>
</comment>